<keyword evidence="3 5" id="KW-1133">Transmembrane helix</keyword>
<feature type="transmembrane region" description="Helical" evidence="5">
    <location>
        <begin position="344"/>
        <end position="368"/>
    </location>
</feature>
<feature type="transmembrane region" description="Helical" evidence="5">
    <location>
        <begin position="303"/>
        <end position="323"/>
    </location>
</feature>
<accession>A0A6P8Y218</accession>
<dbReference type="SUPFAM" id="SSF52091">
    <property type="entry name" value="SpoIIaa-like"/>
    <property type="match status" value="1"/>
</dbReference>
<keyword evidence="2 5" id="KW-0812">Transmembrane</keyword>
<evidence type="ECO:0000256" key="5">
    <source>
        <dbReference type="SAM" id="Phobius"/>
    </source>
</evidence>
<feature type="transmembrane region" description="Helical" evidence="5">
    <location>
        <begin position="224"/>
        <end position="244"/>
    </location>
</feature>
<keyword evidence="4 5" id="KW-0472">Membrane</keyword>
<organism evidence="7 8">
    <name type="scientific">Drosophila albomicans</name>
    <name type="common">Fruit fly</name>
    <dbReference type="NCBI Taxonomy" id="7291"/>
    <lineage>
        <taxon>Eukaryota</taxon>
        <taxon>Metazoa</taxon>
        <taxon>Ecdysozoa</taxon>
        <taxon>Arthropoda</taxon>
        <taxon>Hexapoda</taxon>
        <taxon>Insecta</taxon>
        <taxon>Pterygota</taxon>
        <taxon>Neoptera</taxon>
        <taxon>Endopterygota</taxon>
        <taxon>Diptera</taxon>
        <taxon>Brachycera</taxon>
        <taxon>Muscomorpha</taxon>
        <taxon>Ephydroidea</taxon>
        <taxon>Drosophilidae</taxon>
        <taxon>Drosophila</taxon>
    </lineage>
</organism>
<evidence type="ECO:0000256" key="1">
    <source>
        <dbReference type="ARBA" id="ARBA00004141"/>
    </source>
</evidence>
<evidence type="ECO:0000256" key="3">
    <source>
        <dbReference type="ARBA" id="ARBA00022989"/>
    </source>
</evidence>
<dbReference type="RefSeq" id="XP_034117485.1">
    <property type="nucleotide sequence ID" value="XM_034261594.2"/>
</dbReference>
<dbReference type="PANTHER" id="PTHR11814">
    <property type="entry name" value="SULFATE TRANSPORTER"/>
    <property type="match status" value="1"/>
</dbReference>
<feature type="domain" description="STAS" evidence="6">
    <location>
        <begin position="610"/>
        <end position="679"/>
    </location>
</feature>
<reference evidence="8" key="1">
    <citation type="submission" date="2025-08" db="UniProtKB">
        <authorList>
            <consortium name="RefSeq"/>
        </authorList>
    </citation>
    <scope>IDENTIFICATION</scope>
    <source>
        <strain evidence="8">15112-1751.03</strain>
        <tissue evidence="8">Whole Adult</tissue>
    </source>
</reference>
<evidence type="ECO:0000313" key="7">
    <source>
        <dbReference type="Proteomes" id="UP000515160"/>
    </source>
</evidence>
<feature type="transmembrane region" description="Helical" evidence="5">
    <location>
        <begin position="422"/>
        <end position="445"/>
    </location>
</feature>
<dbReference type="Proteomes" id="UP000515160">
    <property type="component" value="Chromosome 2R"/>
</dbReference>
<dbReference type="InterPro" id="IPR001902">
    <property type="entry name" value="SLC26A/SulP_fam"/>
</dbReference>
<dbReference type="PROSITE" id="PS50801">
    <property type="entry name" value="STAS"/>
    <property type="match status" value="1"/>
</dbReference>
<dbReference type="CDD" id="cd07042">
    <property type="entry name" value="STAS_SulP_like_sulfate_transporter"/>
    <property type="match status" value="1"/>
</dbReference>
<comment type="subcellular location">
    <subcellularLocation>
        <location evidence="1">Membrane</location>
        <topology evidence="1">Multi-pass membrane protein</topology>
    </subcellularLocation>
</comment>
<dbReference type="AlphaFoldDB" id="A0A6P8Y218"/>
<dbReference type="InterPro" id="IPR002645">
    <property type="entry name" value="STAS_dom"/>
</dbReference>
<dbReference type="Gene3D" id="3.30.750.24">
    <property type="entry name" value="STAS domain"/>
    <property type="match status" value="1"/>
</dbReference>
<evidence type="ECO:0000256" key="2">
    <source>
        <dbReference type="ARBA" id="ARBA00022692"/>
    </source>
</evidence>
<keyword evidence="7" id="KW-1185">Reference proteome</keyword>
<evidence type="ECO:0000313" key="8">
    <source>
        <dbReference type="RefSeq" id="XP_034117485.1"/>
    </source>
</evidence>
<dbReference type="OrthoDB" id="288203at2759"/>
<protein>
    <submittedName>
        <fullName evidence="8">Sodium-independent sulfate anion transporter</fullName>
    </submittedName>
</protein>
<dbReference type="GO" id="GO:0055085">
    <property type="term" value="P:transmembrane transport"/>
    <property type="evidence" value="ECO:0007669"/>
    <property type="project" value="InterPro"/>
</dbReference>
<dbReference type="GO" id="GO:0016020">
    <property type="term" value="C:membrane"/>
    <property type="evidence" value="ECO:0007669"/>
    <property type="project" value="UniProtKB-SubCell"/>
</dbReference>
<dbReference type="InterPro" id="IPR011547">
    <property type="entry name" value="SLC26A/SulP_dom"/>
</dbReference>
<name>A0A6P8Y218_DROAB</name>
<dbReference type="InterPro" id="IPR036513">
    <property type="entry name" value="STAS_dom_sf"/>
</dbReference>
<gene>
    <name evidence="8" type="primary">LOC117576654</name>
</gene>
<feature type="transmembrane region" description="Helical" evidence="5">
    <location>
        <begin position="496"/>
        <end position="515"/>
    </location>
</feature>
<sequence>MRIAQKCGRNKQPISRFHIDAAISARHSTPVAQHPALSVSRQRAKLTVAVSGQVKKCATMSTLENEVTFRKQAEVNQNLEAQFRSSSTDFILLTDHRTSKYKSLEQLEAAKQENEPAPSCCANYLRNTFRMKTLKKRLPIIGWLPKYNKADAFGDIIAGFTVGLTVIPQGLAYSGVVGLPAESGLYGSFLGCFVYVLLGTCKDNTIGSTAVASLMTFQFARGSWARSVLLTFLTGVIEILMAIFKLGSLVEFVSGPVSAGFTSAVSLIVLTSQMKYILGVNGDGASFLESWINMISDIKNIRIWDSCLGFGCLALLLIIRSLSRFRIGPKEKSERSQLQRVINEVIKFLGVTRNASVVIGATLIAMYLEGNGSNPFVLTGYIPPGLPTISLPKFSIEAQPGNATAGIPAVPGESFFEMVHTLGYGLIIVPIIALLENVSVCKAFAKDRQIDISQELFATGVANIANSMVSGYRSNGGLARSAVNNASGCRTNMSNLYIGMIVVMSISYLTEYFYFIPKAVLASIIISAVVFQMQYQCVMPMWRSKRSDLVPGVFAFITCLVLPLEIGITVAIGANQLYILYHSARPKVTLEQLETEQGIKFVKITPDRCLIFPSVEFVRNMVLKSGSKTTLPVVIDCTYIYAADFTAAKVISSMVDDFRRRQQKIIFFNLKPSVVSIFEGLKTKLVLCYNMHALNQELLPNSTENLSRSVDSLDIEGGTSECVSMTSTSTLSLAK</sequence>
<proteinExistence type="predicted"/>
<feature type="transmembrane region" description="Helical" evidence="5">
    <location>
        <begin position="521"/>
        <end position="542"/>
    </location>
</feature>
<evidence type="ECO:0000256" key="4">
    <source>
        <dbReference type="ARBA" id="ARBA00023136"/>
    </source>
</evidence>
<dbReference type="Pfam" id="PF00916">
    <property type="entry name" value="Sulfate_transp"/>
    <property type="match status" value="1"/>
</dbReference>
<dbReference type="GeneID" id="117576654"/>
<dbReference type="FunFam" id="3.30.750.24:FF:000028">
    <property type="entry name" value="Sulfate transporter, putative"/>
    <property type="match status" value="1"/>
</dbReference>
<dbReference type="Pfam" id="PF01740">
    <property type="entry name" value="STAS"/>
    <property type="match status" value="1"/>
</dbReference>
<feature type="transmembrane region" description="Helical" evidence="5">
    <location>
        <begin position="554"/>
        <end position="581"/>
    </location>
</feature>
<evidence type="ECO:0000259" key="6">
    <source>
        <dbReference type="PROSITE" id="PS50801"/>
    </source>
</evidence>